<protein>
    <submittedName>
        <fullName evidence="1">Uncharacterized protein</fullName>
    </submittedName>
</protein>
<comment type="caution">
    <text evidence="1">The sequence shown here is derived from an EMBL/GenBank/DDBJ whole genome shotgun (WGS) entry which is preliminary data.</text>
</comment>
<gene>
    <name evidence="1" type="ORF">MEUPH1_LOCUS11808</name>
</gene>
<dbReference type="AlphaFoldDB" id="A0AAV0WJH4"/>
<reference evidence="1 2" key="1">
    <citation type="submission" date="2023-01" db="EMBL/GenBank/DDBJ databases">
        <authorList>
            <person name="Whitehead M."/>
        </authorList>
    </citation>
    <scope>NUCLEOTIDE SEQUENCE [LARGE SCALE GENOMIC DNA]</scope>
</reference>
<accession>A0AAV0WJH4</accession>
<keyword evidence="2" id="KW-1185">Reference proteome</keyword>
<dbReference type="EMBL" id="CARXXK010000002">
    <property type="protein sequence ID" value="CAI6356024.1"/>
    <property type="molecule type" value="Genomic_DNA"/>
</dbReference>
<evidence type="ECO:0000313" key="2">
    <source>
        <dbReference type="Proteomes" id="UP001160148"/>
    </source>
</evidence>
<proteinExistence type="predicted"/>
<organism evidence="1 2">
    <name type="scientific">Macrosiphum euphorbiae</name>
    <name type="common">potato aphid</name>
    <dbReference type="NCBI Taxonomy" id="13131"/>
    <lineage>
        <taxon>Eukaryota</taxon>
        <taxon>Metazoa</taxon>
        <taxon>Ecdysozoa</taxon>
        <taxon>Arthropoda</taxon>
        <taxon>Hexapoda</taxon>
        <taxon>Insecta</taxon>
        <taxon>Pterygota</taxon>
        <taxon>Neoptera</taxon>
        <taxon>Paraneoptera</taxon>
        <taxon>Hemiptera</taxon>
        <taxon>Sternorrhyncha</taxon>
        <taxon>Aphidomorpha</taxon>
        <taxon>Aphidoidea</taxon>
        <taxon>Aphididae</taxon>
        <taxon>Macrosiphini</taxon>
        <taxon>Macrosiphum</taxon>
    </lineage>
</organism>
<dbReference type="Proteomes" id="UP001160148">
    <property type="component" value="Unassembled WGS sequence"/>
</dbReference>
<sequence>MFMFMLDLPGSALRRAFTSGALLRCVGRKPTPSVPFYGKWGLLCLYSSMASDTGPTVGEQIVIPVEASSTAAIWKLEEEMPTHVFETPAVLWFDRAVQWRGKN</sequence>
<name>A0AAV0WJH4_9HEMI</name>
<evidence type="ECO:0000313" key="1">
    <source>
        <dbReference type="EMBL" id="CAI6356024.1"/>
    </source>
</evidence>